<name>A0ABR0F1L4_ZASCE</name>
<accession>A0ABR0F1L4</accession>
<keyword evidence="2" id="KW-1185">Reference proteome</keyword>
<dbReference type="EMBL" id="JAXOVC010000001">
    <property type="protein sequence ID" value="KAK4507837.1"/>
    <property type="molecule type" value="Genomic_DNA"/>
</dbReference>
<organism evidence="1 2">
    <name type="scientific">Zasmidium cellare</name>
    <name type="common">Wine cellar mold</name>
    <name type="synonym">Racodium cellare</name>
    <dbReference type="NCBI Taxonomy" id="395010"/>
    <lineage>
        <taxon>Eukaryota</taxon>
        <taxon>Fungi</taxon>
        <taxon>Dikarya</taxon>
        <taxon>Ascomycota</taxon>
        <taxon>Pezizomycotina</taxon>
        <taxon>Dothideomycetes</taxon>
        <taxon>Dothideomycetidae</taxon>
        <taxon>Mycosphaerellales</taxon>
        <taxon>Mycosphaerellaceae</taxon>
        <taxon>Zasmidium</taxon>
    </lineage>
</organism>
<evidence type="ECO:0000313" key="2">
    <source>
        <dbReference type="Proteomes" id="UP001305779"/>
    </source>
</evidence>
<reference evidence="1 2" key="1">
    <citation type="journal article" date="2023" name="G3 (Bethesda)">
        <title>A chromosome-level genome assembly of Zasmidium syzygii isolated from banana leaves.</title>
        <authorList>
            <person name="van Westerhoven A.C."/>
            <person name="Mehrabi R."/>
            <person name="Talebi R."/>
            <person name="Steentjes M.B.F."/>
            <person name="Corcolon B."/>
            <person name="Chong P.A."/>
            <person name="Kema G.H.J."/>
            <person name="Seidl M.F."/>
        </authorList>
    </citation>
    <scope>NUCLEOTIDE SEQUENCE [LARGE SCALE GENOMIC DNA]</scope>
    <source>
        <strain evidence="1 2">P124</strain>
    </source>
</reference>
<dbReference type="Proteomes" id="UP001305779">
    <property type="component" value="Unassembled WGS sequence"/>
</dbReference>
<sequence>MGLFDHCLSKLESLASSSLAKHVKKLTFYCDLLPGYRRREWERAVDARFGHLYHYKHDVDEEWQAYEDLVKEQQNWHHSRQGQRFQDCLLNLRNLVEVSAIRTTAGDVNANRRPIWRRLTERCIVGPDQWKTRIFESQHGFIDLVGDEIDARAALALLEAMGERVSRGQRPITKLQLQLVCQNFYFMRPLGHDGWAQPVPLCYSNTVKPKMRMAFANLTELDLYLETIFDWEHFGGILADFSEFLFGAKQLRSLRFWFEYDEDFSGDWPEGNRLYTDQIGFFSLDTAVWPKIEHLALKVNIPSQKLLPFLKRHATTLRSLELRHMLVQDVPTLLQGIPEALKLDHVYIQGLWHNGPGLPHGDLDGTWMKKYLLRQASRMPDLRDDPLVRIKTGHGMNLLEYEPIFEDRSVNVDYSSVAGEEG</sequence>
<evidence type="ECO:0000313" key="1">
    <source>
        <dbReference type="EMBL" id="KAK4507837.1"/>
    </source>
</evidence>
<gene>
    <name evidence="1" type="ORF">PRZ48_001572</name>
</gene>
<comment type="caution">
    <text evidence="1">The sequence shown here is derived from an EMBL/GenBank/DDBJ whole genome shotgun (WGS) entry which is preliminary data.</text>
</comment>
<proteinExistence type="predicted"/>
<protein>
    <submittedName>
        <fullName evidence="1">Uncharacterized protein</fullName>
    </submittedName>
</protein>